<evidence type="ECO:0000256" key="3">
    <source>
        <dbReference type="ARBA" id="ARBA00009489"/>
    </source>
</evidence>
<evidence type="ECO:0000256" key="5">
    <source>
        <dbReference type="ARBA" id="ARBA00020998"/>
    </source>
</evidence>
<dbReference type="PROSITE" id="PS01316">
    <property type="entry name" value="ATP_P_PHORIBOSYLTR"/>
    <property type="match status" value="1"/>
</dbReference>
<dbReference type="GO" id="GO:0003879">
    <property type="term" value="F:ATP phosphoribosyltransferase activity"/>
    <property type="evidence" value="ECO:0007669"/>
    <property type="project" value="UniProtKB-UniRule"/>
</dbReference>
<keyword evidence="7 13" id="KW-0328">Glycosyltransferase</keyword>
<organism evidence="13 14">
    <name type="scientific">Afifella marina DSM 2698</name>
    <dbReference type="NCBI Taxonomy" id="1120955"/>
    <lineage>
        <taxon>Bacteria</taxon>
        <taxon>Pseudomonadati</taxon>
        <taxon>Pseudomonadota</taxon>
        <taxon>Alphaproteobacteria</taxon>
        <taxon>Hyphomicrobiales</taxon>
        <taxon>Afifellaceae</taxon>
        <taxon>Afifella</taxon>
    </lineage>
</organism>
<evidence type="ECO:0000256" key="10">
    <source>
        <dbReference type="ARBA" id="ARBA00024861"/>
    </source>
</evidence>
<dbReference type="RefSeq" id="WP_280139900.1">
    <property type="nucleotide sequence ID" value="NZ_FMVW01000001.1"/>
</dbReference>
<comment type="catalytic activity">
    <reaction evidence="1">
        <text>1-(5-phospho-beta-D-ribosyl)-ATP + diphosphate = 5-phospho-alpha-D-ribose 1-diphosphate + ATP</text>
        <dbReference type="Rhea" id="RHEA:18473"/>
        <dbReference type="ChEBI" id="CHEBI:30616"/>
        <dbReference type="ChEBI" id="CHEBI:33019"/>
        <dbReference type="ChEBI" id="CHEBI:58017"/>
        <dbReference type="ChEBI" id="CHEBI:73183"/>
        <dbReference type="EC" id="2.4.2.17"/>
    </reaction>
</comment>
<dbReference type="InterPro" id="IPR013820">
    <property type="entry name" value="ATP_PRibTrfase_cat"/>
</dbReference>
<dbReference type="EC" id="2.4.2.17" evidence="4 11"/>
<dbReference type="InterPro" id="IPR001348">
    <property type="entry name" value="ATP_PRibTrfase_HisG"/>
</dbReference>
<dbReference type="PANTHER" id="PTHR21403">
    <property type="entry name" value="ATP PHOSPHORIBOSYLTRANSFERASE ATP-PRTASE"/>
    <property type="match status" value="1"/>
</dbReference>
<evidence type="ECO:0000256" key="2">
    <source>
        <dbReference type="ARBA" id="ARBA00004667"/>
    </source>
</evidence>
<comment type="function">
    <text evidence="10">Catalyzes the condensation of ATP and 5-phosphoribose 1-diphosphate to form N'-(5'-phosphoribosyl)-ATP (PR-ATP). Has a crucial role in the pathway because the rate of histidine biosynthesis seems to be controlled primarily by regulation of HisG enzymatic activity.</text>
</comment>
<dbReference type="EMBL" id="FMVW01000001">
    <property type="protein sequence ID" value="SCZ21611.1"/>
    <property type="molecule type" value="Genomic_DNA"/>
</dbReference>
<dbReference type="InterPro" id="IPR018198">
    <property type="entry name" value="ATP_PRibTrfase_CS"/>
</dbReference>
<dbReference type="GO" id="GO:0005737">
    <property type="term" value="C:cytoplasm"/>
    <property type="evidence" value="ECO:0007669"/>
    <property type="project" value="InterPro"/>
</dbReference>
<dbReference type="Proteomes" id="UP000199347">
    <property type="component" value="Unassembled WGS sequence"/>
</dbReference>
<evidence type="ECO:0000313" key="13">
    <source>
        <dbReference type="EMBL" id="SCZ21611.1"/>
    </source>
</evidence>
<evidence type="ECO:0000256" key="11">
    <source>
        <dbReference type="NCBIfam" id="TIGR00070"/>
    </source>
</evidence>
<keyword evidence="6" id="KW-0028">Amino-acid biosynthesis</keyword>
<reference evidence="13 14" key="1">
    <citation type="submission" date="2016-10" db="EMBL/GenBank/DDBJ databases">
        <authorList>
            <person name="de Groot N.N."/>
        </authorList>
    </citation>
    <scope>NUCLEOTIDE SEQUENCE [LARGE SCALE GENOMIC DNA]</scope>
    <source>
        <strain evidence="13 14">DSM 2698</strain>
    </source>
</reference>
<dbReference type="STRING" id="1120955.SAMN03080610_00290"/>
<comment type="pathway">
    <text evidence="2">Amino-acid biosynthesis; L-histidine biosynthesis; L-histidine from 5-phospho-alpha-D-ribose 1-diphosphate: step 1/9.</text>
</comment>
<dbReference type="NCBIfam" id="TIGR00070">
    <property type="entry name" value="hisG"/>
    <property type="match status" value="1"/>
</dbReference>
<dbReference type="GO" id="GO:0000105">
    <property type="term" value="P:L-histidine biosynthetic process"/>
    <property type="evidence" value="ECO:0007669"/>
    <property type="project" value="UniProtKB-UniRule"/>
</dbReference>
<dbReference type="PANTHER" id="PTHR21403:SF8">
    <property type="entry name" value="ATP PHOSPHORIBOSYLTRANSFERASE"/>
    <property type="match status" value="1"/>
</dbReference>
<evidence type="ECO:0000256" key="6">
    <source>
        <dbReference type="ARBA" id="ARBA00022605"/>
    </source>
</evidence>
<evidence type="ECO:0000256" key="4">
    <source>
        <dbReference type="ARBA" id="ARBA00011946"/>
    </source>
</evidence>
<dbReference type="AlphaFoldDB" id="A0A1G5MA33"/>
<evidence type="ECO:0000313" key="14">
    <source>
        <dbReference type="Proteomes" id="UP000199347"/>
    </source>
</evidence>
<dbReference type="CDD" id="cd13593">
    <property type="entry name" value="PBP2_HisGL3"/>
    <property type="match status" value="1"/>
</dbReference>
<dbReference type="UniPathway" id="UPA00031">
    <property type="reaction ID" value="UER00006"/>
</dbReference>
<protein>
    <recommendedName>
        <fullName evidence="5 11">ATP phosphoribosyltransferase</fullName>
        <ecNumber evidence="4 11">2.4.2.17</ecNumber>
    </recommendedName>
</protein>
<keyword evidence="14" id="KW-1185">Reference proteome</keyword>
<keyword evidence="9" id="KW-0368">Histidine biosynthesis</keyword>
<accession>A0A1G5MA33</accession>
<dbReference type="Pfam" id="PF01634">
    <property type="entry name" value="HisG"/>
    <property type="match status" value="1"/>
</dbReference>
<gene>
    <name evidence="13" type="ORF">SAMN03080610_00290</name>
</gene>
<comment type="similarity">
    <text evidence="3">Belongs to the ATP phosphoribosyltransferase family. Short subfamily.</text>
</comment>
<proteinExistence type="inferred from homology"/>
<evidence type="ECO:0000256" key="1">
    <source>
        <dbReference type="ARBA" id="ARBA00000915"/>
    </source>
</evidence>
<evidence type="ECO:0000256" key="7">
    <source>
        <dbReference type="ARBA" id="ARBA00022676"/>
    </source>
</evidence>
<dbReference type="Gene3D" id="3.40.190.10">
    <property type="entry name" value="Periplasmic binding protein-like II"/>
    <property type="match status" value="2"/>
</dbReference>
<evidence type="ECO:0000256" key="9">
    <source>
        <dbReference type="ARBA" id="ARBA00023102"/>
    </source>
</evidence>
<dbReference type="SUPFAM" id="SSF53850">
    <property type="entry name" value="Periplasmic binding protein-like II"/>
    <property type="match status" value="1"/>
</dbReference>
<name>A0A1G5MA33_AFIMA</name>
<evidence type="ECO:0000256" key="8">
    <source>
        <dbReference type="ARBA" id="ARBA00022679"/>
    </source>
</evidence>
<keyword evidence="8 13" id="KW-0808">Transferase</keyword>
<sequence>MSETITLAIPSKGRLMEETERRLAAAGYKVARIGGARRYRGEVEGCPEIEIAFLSASEISRELGLGRVHVGVTGLDLIQETVPAWQEKIGRILPLGFGHADVVIAVPELWIDVATMEDLDDVAAGFLQRHGRRLRIATKYWNLTQRFLESHGIALYRIVESLGATEGAPAGGMADVIVDITSTGSTLKANHLKILDDGVILRSEACLVMSRRAPWSDATRRVAETLVDAVAQELNRNPAAEAAGSR</sequence>
<evidence type="ECO:0000259" key="12">
    <source>
        <dbReference type="Pfam" id="PF01634"/>
    </source>
</evidence>
<feature type="domain" description="ATP phosphoribosyltransferase catalytic" evidence="12">
    <location>
        <begin position="56"/>
        <end position="225"/>
    </location>
</feature>